<dbReference type="InterPro" id="IPR036388">
    <property type="entry name" value="WH-like_DNA-bd_sf"/>
</dbReference>
<evidence type="ECO:0000313" key="8">
    <source>
        <dbReference type="Proteomes" id="UP000568106"/>
    </source>
</evidence>
<evidence type="ECO:0000256" key="3">
    <source>
        <dbReference type="ARBA" id="ARBA00023125"/>
    </source>
</evidence>
<dbReference type="InterPro" id="IPR036390">
    <property type="entry name" value="WH_DNA-bd_sf"/>
</dbReference>
<comment type="caution">
    <text evidence="7">The sequence shown here is derived from an EMBL/GenBank/DDBJ whole genome shotgun (WGS) entry which is preliminary data.</text>
</comment>
<dbReference type="AlphaFoldDB" id="A0A7W8MRD2"/>
<comment type="similarity">
    <text evidence="1">Belongs to the LysR transcriptional regulatory family.</text>
</comment>
<evidence type="ECO:0000259" key="6">
    <source>
        <dbReference type="PROSITE" id="PS50931"/>
    </source>
</evidence>
<sequence length="331" mass="37482">MSIYDHLEFKHLKYIVSIADNGTFTAAAAKLPLAQSALSRSISEMEDALGVQVFDRSRDGVSLTDAGESLLAFARELLQTRIHVVKAVQAIQQTSLQPFKLGFSPFVEQNVLGEVCSAYRELFPKSVIEPESGDTDELVKSLKAGEIDAALVTLPLEPDGYKVQPIMHEPLVVCLRKDDPLVQEETIDPEHLSGRLGIFSDPRHHPRAHERLLEMLSEQGIKPRICKPTFNQDQVQWMVREKLCVALVRQREPLHDDLTTRPIRGVKWTIDSAIVYEPNHNQIALPLLIRELEKRFSMPGVQRMKKAPQREVESRPRQDSLFIEDDEQKLG</sequence>
<accession>A0A7W8MRD2</accession>
<name>A0A7W8MRD2_9BACT</name>
<evidence type="ECO:0000313" key="7">
    <source>
        <dbReference type="EMBL" id="MBB5316675.1"/>
    </source>
</evidence>
<dbReference type="GO" id="GO:0003677">
    <property type="term" value="F:DNA binding"/>
    <property type="evidence" value="ECO:0007669"/>
    <property type="project" value="UniProtKB-KW"/>
</dbReference>
<dbReference type="FunFam" id="1.10.10.10:FF:000001">
    <property type="entry name" value="LysR family transcriptional regulator"/>
    <property type="match status" value="1"/>
</dbReference>
<keyword evidence="2" id="KW-0805">Transcription regulation</keyword>
<dbReference type="Pfam" id="PF03466">
    <property type="entry name" value="LysR_substrate"/>
    <property type="match status" value="1"/>
</dbReference>
<feature type="region of interest" description="Disordered" evidence="5">
    <location>
        <begin position="300"/>
        <end position="331"/>
    </location>
</feature>
<dbReference type="Pfam" id="PF00126">
    <property type="entry name" value="HTH_1"/>
    <property type="match status" value="1"/>
</dbReference>
<feature type="domain" description="HTH lysR-type" evidence="6">
    <location>
        <begin position="7"/>
        <end position="64"/>
    </location>
</feature>
<dbReference type="InterPro" id="IPR000847">
    <property type="entry name" value="LysR_HTH_N"/>
</dbReference>
<feature type="compositionally biased region" description="Basic and acidic residues" evidence="5">
    <location>
        <begin position="308"/>
        <end position="318"/>
    </location>
</feature>
<reference evidence="7" key="1">
    <citation type="submission" date="2020-08" db="EMBL/GenBank/DDBJ databases">
        <title>Genomic Encyclopedia of Type Strains, Phase IV (KMG-V): Genome sequencing to study the core and pangenomes of soil and plant-associated prokaryotes.</title>
        <authorList>
            <person name="Whitman W."/>
        </authorList>
    </citation>
    <scope>NUCLEOTIDE SEQUENCE [LARGE SCALE GENOMIC DNA]</scope>
    <source>
        <strain evidence="7">M8UP27</strain>
    </source>
</reference>
<dbReference type="EMBL" id="JACHDY010000002">
    <property type="protein sequence ID" value="MBB5316675.1"/>
    <property type="molecule type" value="Genomic_DNA"/>
</dbReference>
<dbReference type="Proteomes" id="UP000568106">
    <property type="component" value="Unassembled WGS sequence"/>
</dbReference>
<dbReference type="PROSITE" id="PS50931">
    <property type="entry name" value="HTH_LYSR"/>
    <property type="match status" value="1"/>
</dbReference>
<dbReference type="PANTHER" id="PTHR30346">
    <property type="entry name" value="TRANSCRIPTIONAL DUAL REGULATOR HCAR-RELATED"/>
    <property type="match status" value="1"/>
</dbReference>
<dbReference type="SUPFAM" id="SSF53850">
    <property type="entry name" value="Periplasmic binding protein-like II"/>
    <property type="match status" value="1"/>
</dbReference>
<evidence type="ECO:0000256" key="4">
    <source>
        <dbReference type="ARBA" id="ARBA00023163"/>
    </source>
</evidence>
<keyword evidence="3 7" id="KW-0238">DNA-binding</keyword>
<dbReference type="InterPro" id="IPR005119">
    <property type="entry name" value="LysR_subst-bd"/>
</dbReference>
<dbReference type="PANTHER" id="PTHR30346:SF0">
    <property type="entry name" value="HCA OPERON TRANSCRIPTIONAL ACTIVATOR HCAR"/>
    <property type="match status" value="1"/>
</dbReference>
<dbReference type="Gene3D" id="3.40.190.10">
    <property type="entry name" value="Periplasmic binding protein-like II"/>
    <property type="match status" value="2"/>
</dbReference>
<protein>
    <submittedName>
        <fullName evidence="7">DNA-binding transcriptional LysR family regulator</fullName>
    </submittedName>
</protein>
<gene>
    <name evidence="7" type="ORF">HDF09_001344</name>
</gene>
<keyword evidence="8" id="KW-1185">Reference proteome</keyword>
<feature type="compositionally biased region" description="Acidic residues" evidence="5">
    <location>
        <begin position="322"/>
        <end position="331"/>
    </location>
</feature>
<dbReference type="GO" id="GO:0032993">
    <property type="term" value="C:protein-DNA complex"/>
    <property type="evidence" value="ECO:0007669"/>
    <property type="project" value="TreeGrafter"/>
</dbReference>
<dbReference type="CDD" id="cd08414">
    <property type="entry name" value="PBP2_LTTR_aromatics_like"/>
    <property type="match status" value="1"/>
</dbReference>
<proteinExistence type="inferred from homology"/>
<dbReference type="Gene3D" id="1.10.10.10">
    <property type="entry name" value="Winged helix-like DNA-binding domain superfamily/Winged helix DNA-binding domain"/>
    <property type="match status" value="1"/>
</dbReference>
<evidence type="ECO:0000256" key="1">
    <source>
        <dbReference type="ARBA" id="ARBA00009437"/>
    </source>
</evidence>
<keyword evidence="4" id="KW-0804">Transcription</keyword>
<dbReference type="GO" id="GO:0003700">
    <property type="term" value="F:DNA-binding transcription factor activity"/>
    <property type="evidence" value="ECO:0007669"/>
    <property type="project" value="InterPro"/>
</dbReference>
<evidence type="ECO:0000256" key="2">
    <source>
        <dbReference type="ARBA" id="ARBA00023015"/>
    </source>
</evidence>
<dbReference type="PRINTS" id="PR00039">
    <property type="entry name" value="HTHLYSR"/>
</dbReference>
<dbReference type="SUPFAM" id="SSF46785">
    <property type="entry name" value="Winged helix' DNA-binding domain"/>
    <property type="match status" value="1"/>
</dbReference>
<evidence type="ECO:0000256" key="5">
    <source>
        <dbReference type="SAM" id="MobiDB-lite"/>
    </source>
</evidence>
<organism evidence="7 8">
    <name type="scientific">Tunturiibacter empetritectus</name>
    <dbReference type="NCBI Taxonomy" id="3069691"/>
    <lineage>
        <taxon>Bacteria</taxon>
        <taxon>Pseudomonadati</taxon>
        <taxon>Acidobacteriota</taxon>
        <taxon>Terriglobia</taxon>
        <taxon>Terriglobales</taxon>
        <taxon>Acidobacteriaceae</taxon>
        <taxon>Tunturiibacter</taxon>
    </lineage>
</organism>